<reference evidence="3" key="1">
    <citation type="journal article" date="2019" name="Int. J. Syst. Evol. Microbiol.">
        <title>The Global Catalogue of Microorganisms (GCM) 10K type strain sequencing project: providing services to taxonomists for standard genome sequencing and annotation.</title>
        <authorList>
            <consortium name="The Broad Institute Genomics Platform"/>
            <consortium name="The Broad Institute Genome Sequencing Center for Infectious Disease"/>
            <person name="Wu L."/>
            <person name="Ma J."/>
        </authorList>
    </citation>
    <scope>NUCLEOTIDE SEQUENCE [LARGE SCALE GENOMIC DNA]</scope>
    <source>
        <strain evidence="3">KCTC 52366</strain>
    </source>
</reference>
<keyword evidence="1" id="KW-0732">Signal</keyword>
<keyword evidence="2" id="KW-0456">Lyase</keyword>
<name>A0ABV7GVD1_9RHOB</name>
<evidence type="ECO:0000256" key="1">
    <source>
        <dbReference type="SAM" id="SignalP"/>
    </source>
</evidence>
<evidence type="ECO:0000313" key="3">
    <source>
        <dbReference type="Proteomes" id="UP001595632"/>
    </source>
</evidence>
<dbReference type="GO" id="GO:0016829">
    <property type="term" value="F:lyase activity"/>
    <property type="evidence" value="ECO:0007669"/>
    <property type="project" value="UniProtKB-KW"/>
</dbReference>
<dbReference type="Proteomes" id="UP001595632">
    <property type="component" value="Unassembled WGS sequence"/>
</dbReference>
<protein>
    <submittedName>
        <fullName evidence="2">Adenylosuccinate lyase</fullName>
    </submittedName>
</protein>
<feature type="signal peptide" evidence="1">
    <location>
        <begin position="1"/>
        <end position="19"/>
    </location>
</feature>
<comment type="caution">
    <text evidence="2">The sequence shown here is derived from an EMBL/GenBank/DDBJ whole genome shotgun (WGS) entry which is preliminary data.</text>
</comment>
<dbReference type="RefSeq" id="WP_275633731.1">
    <property type="nucleotide sequence ID" value="NZ_JARGYD010000006.1"/>
</dbReference>
<organism evidence="2 3">
    <name type="scientific">Psychromarinibacter halotolerans</name>
    <dbReference type="NCBI Taxonomy" id="1775175"/>
    <lineage>
        <taxon>Bacteria</taxon>
        <taxon>Pseudomonadati</taxon>
        <taxon>Pseudomonadota</taxon>
        <taxon>Alphaproteobacteria</taxon>
        <taxon>Rhodobacterales</taxon>
        <taxon>Paracoccaceae</taxon>
        <taxon>Psychromarinibacter</taxon>
    </lineage>
</organism>
<gene>
    <name evidence="2" type="ORF">ACFOGP_17730</name>
</gene>
<feature type="chain" id="PRO_5047184673" evidence="1">
    <location>
        <begin position="20"/>
        <end position="48"/>
    </location>
</feature>
<evidence type="ECO:0000313" key="2">
    <source>
        <dbReference type="EMBL" id="MFC3144568.1"/>
    </source>
</evidence>
<keyword evidence="3" id="KW-1185">Reference proteome</keyword>
<proteinExistence type="predicted"/>
<accession>A0ABV7GVD1</accession>
<sequence>MKRLLLASILALTPAAVFAQECSSQTTPTCAEGMTYDAETKACVQITS</sequence>
<dbReference type="EMBL" id="JBHRTB010000010">
    <property type="protein sequence ID" value="MFC3144568.1"/>
    <property type="molecule type" value="Genomic_DNA"/>
</dbReference>